<dbReference type="Proteomes" id="UP000323646">
    <property type="component" value="Unassembled WGS sequence"/>
</dbReference>
<feature type="chain" id="PRO_5038994683" description="Transcriptional regulator" evidence="1">
    <location>
        <begin position="28"/>
        <end position="111"/>
    </location>
</feature>
<protein>
    <recommendedName>
        <fullName evidence="4">Transcriptional regulator</fullName>
    </recommendedName>
</protein>
<keyword evidence="3" id="KW-1185">Reference proteome</keyword>
<evidence type="ECO:0008006" key="4">
    <source>
        <dbReference type="Google" id="ProtNLM"/>
    </source>
</evidence>
<feature type="signal peptide" evidence="1">
    <location>
        <begin position="1"/>
        <end position="27"/>
    </location>
</feature>
<gene>
    <name evidence="2" type="ORF">FZ040_09005</name>
</gene>
<evidence type="ECO:0000313" key="2">
    <source>
        <dbReference type="EMBL" id="TYZ21918.1"/>
    </source>
</evidence>
<organism evidence="2 3">
    <name type="scientific">Selenomonas ruminis</name>
    <dbReference type="NCBI Taxonomy" id="2593411"/>
    <lineage>
        <taxon>Bacteria</taxon>
        <taxon>Bacillati</taxon>
        <taxon>Bacillota</taxon>
        <taxon>Negativicutes</taxon>
        <taxon>Selenomonadales</taxon>
        <taxon>Selenomonadaceae</taxon>
        <taxon>Selenomonas</taxon>
    </lineage>
</organism>
<dbReference type="RefSeq" id="WP_149171692.1">
    <property type="nucleotide sequence ID" value="NZ_VTOY01000007.1"/>
</dbReference>
<evidence type="ECO:0000313" key="3">
    <source>
        <dbReference type="Proteomes" id="UP000323646"/>
    </source>
</evidence>
<accession>A0A5D6W533</accession>
<proteinExistence type="predicted"/>
<evidence type="ECO:0000256" key="1">
    <source>
        <dbReference type="SAM" id="SignalP"/>
    </source>
</evidence>
<reference evidence="2 3" key="1">
    <citation type="submission" date="2019-08" db="EMBL/GenBank/DDBJ databases">
        <title>Selenomonas sp. mPRGC5 and Selenomonas sp. mPRGC8 isolated from ruminal fluid of dairy goat (Capra hircus).</title>
        <authorList>
            <person name="Poothong S."/>
            <person name="Nuengjamnong C."/>
            <person name="Tanasupawat S."/>
        </authorList>
    </citation>
    <scope>NUCLEOTIDE SEQUENCE [LARGE SCALE GENOMIC DNA]</scope>
    <source>
        <strain evidence="3">mPRGC5</strain>
    </source>
</reference>
<dbReference type="EMBL" id="VTOY01000007">
    <property type="protein sequence ID" value="TYZ21918.1"/>
    <property type="molecule type" value="Genomic_DNA"/>
</dbReference>
<name>A0A5D6W533_9FIRM</name>
<keyword evidence="1" id="KW-0732">Signal</keyword>
<dbReference type="OrthoDB" id="1666917at2"/>
<sequence>MVKRLFSAVLLAAALILAAAPAAPAEAGDYYMGTYTDGTDAYLITQSVSISSRSPYTFRCTVKNAGNYLYYSFYPSNGSPYYRNSEGYHGYVFGGASPIAANIYRFVVNNY</sequence>
<dbReference type="AlphaFoldDB" id="A0A5D6W533"/>
<comment type="caution">
    <text evidence="2">The sequence shown here is derived from an EMBL/GenBank/DDBJ whole genome shotgun (WGS) entry which is preliminary data.</text>
</comment>